<dbReference type="InterPro" id="IPR051866">
    <property type="entry name" value="Intracell_Sig-Traffick_Protein"/>
</dbReference>
<dbReference type="InterPro" id="IPR011009">
    <property type="entry name" value="Kinase-like_dom_sf"/>
</dbReference>
<name>A0ABM3LP39_BICAN</name>
<dbReference type="SMART" id="SM00220">
    <property type="entry name" value="S_TKc"/>
    <property type="match status" value="1"/>
</dbReference>
<dbReference type="Pfam" id="PF00069">
    <property type="entry name" value="Pkinase"/>
    <property type="match status" value="1"/>
</dbReference>
<dbReference type="SUPFAM" id="SSF56112">
    <property type="entry name" value="Protein kinase-like (PK-like)"/>
    <property type="match status" value="1"/>
</dbReference>
<reference evidence="3" key="2">
    <citation type="submission" date="2025-08" db="UniProtKB">
        <authorList>
            <consortium name="RefSeq"/>
        </authorList>
    </citation>
    <scope>IDENTIFICATION</scope>
</reference>
<dbReference type="PANTHER" id="PTHR15508:SF9">
    <property type="entry name" value="SORTING NEXIN-15"/>
    <property type="match status" value="1"/>
</dbReference>
<organism evidence="2 3">
    <name type="scientific">Bicyclus anynana</name>
    <name type="common">Squinting bush brown butterfly</name>
    <dbReference type="NCBI Taxonomy" id="110368"/>
    <lineage>
        <taxon>Eukaryota</taxon>
        <taxon>Metazoa</taxon>
        <taxon>Ecdysozoa</taxon>
        <taxon>Arthropoda</taxon>
        <taxon>Hexapoda</taxon>
        <taxon>Insecta</taxon>
        <taxon>Pterygota</taxon>
        <taxon>Neoptera</taxon>
        <taxon>Endopterygota</taxon>
        <taxon>Lepidoptera</taxon>
        <taxon>Glossata</taxon>
        <taxon>Ditrysia</taxon>
        <taxon>Papilionoidea</taxon>
        <taxon>Nymphalidae</taxon>
        <taxon>Satyrinae</taxon>
        <taxon>Satyrini</taxon>
        <taxon>Mycalesina</taxon>
        <taxon>Bicyclus</taxon>
    </lineage>
</organism>
<gene>
    <name evidence="3" type="primary">LOC128198612</name>
</gene>
<keyword evidence="2" id="KW-1185">Reference proteome</keyword>
<dbReference type="Gene3D" id="1.10.510.10">
    <property type="entry name" value="Transferase(Phosphotransferase) domain 1"/>
    <property type="match status" value="1"/>
</dbReference>
<evidence type="ECO:0000259" key="1">
    <source>
        <dbReference type="PROSITE" id="PS50011"/>
    </source>
</evidence>
<dbReference type="PROSITE" id="PS50011">
    <property type="entry name" value="PROTEIN_KINASE_DOM"/>
    <property type="match status" value="1"/>
</dbReference>
<dbReference type="RefSeq" id="XP_052740842.1">
    <property type="nucleotide sequence ID" value="XM_052884882.1"/>
</dbReference>
<evidence type="ECO:0000313" key="2">
    <source>
        <dbReference type="Proteomes" id="UP001652582"/>
    </source>
</evidence>
<evidence type="ECO:0000313" key="3">
    <source>
        <dbReference type="RefSeq" id="XP_052740842.1"/>
    </source>
</evidence>
<protein>
    <submittedName>
        <fullName evidence="3">Ribosomal protein S6 kinase delta-1-like</fullName>
    </submittedName>
</protein>
<dbReference type="GeneID" id="128198612"/>
<reference evidence="2" key="1">
    <citation type="submission" date="2025-05" db="UniProtKB">
        <authorList>
            <consortium name="RefSeq"/>
        </authorList>
    </citation>
    <scope>NUCLEOTIDE SEQUENCE [LARGE SCALE GENOMIC DNA]</scope>
</reference>
<dbReference type="InterPro" id="IPR000719">
    <property type="entry name" value="Prot_kinase_dom"/>
</dbReference>
<dbReference type="Proteomes" id="UP001652582">
    <property type="component" value="Chromosome 2"/>
</dbReference>
<accession>A0ABM3LP39</accession>
<proteinExistence type="predicted"/>
<feature type="domain" description="Protein kinase" evidence="1">
    <location>
        <begin position="1"/>
        <end position="316"/>
    </location>
</feature>
<sequence length="332" mass="35755">MTSGRRDVLPPSGVCLWGAQILTALESLHNAGVWPASGRRDVLPPSGVCLWGAQILTVLESLHNAGVWPASGRRDVLPPSGVCLWGAQILTALESLHNAGVWPASGRRDVLPPSGVCLWGAQILTALESLHNAGVAVATALRQVWPASGRRDVLPPSGVCLWGAQILTALESLHNAGVICRDLNPSNILLGERGQVILTYCVGYPTRDVWRARCARPGAAHSLAAPELRARPLDADEALERAADFWSFGAIMYELICGYPLWEAHPHVWSHAAVSLPDGIALEAGSLLTQLLTYEPSERLGAGAGGVDDIKQHPYFRHIDWQQVYDSWIVPD</sequence>
<dbReference type="PANTHER" id="PTHR15508">
    <property type="entry name" value="RIBOSOMAL PROTEIN S6 KINASE"/>
    <property type="match status" value="1"/>
</dbReference>